<keyword evidence="2" id="KW-1185">Reference proteome</keyword>
<evidence type="ECO:0000313" key="2">
    <source>
        <dbReference type="Proteomes" id="UP000252139"/>
    </source>
</evidence>
<evidence type="ECO:0000313" key="1">
    <source>
        <dbReference type="EMBL" id="RCH90755.1"/>
    </source>
</evidence>
<organism evidence="1 2">
    <name type="scientific">Rhizopus azygosporus</name>
    <name type="common">Rhizopus microsporus var. azygosporus</name>
    <dbReference type="NCBI Taxonomy" id="86630"/>
    <lineage>
        <taxon>Eukaryota</taxon>
        <taxon>Fungi</taxon>
        <taxon>Fungi incertae sedis</taxon>
        <taxon>Mucoromycota</taxon>
        <taxon>Mucoromycotina</taxon>
        <taxon>Mucoromycetes</taxon>
        <taxon>Mucorales</taxon>
        <taxon>Mucorineae</taxon>
        <taxon>Rhizopodaceae</taxon>
        <taxon>Rhizopus</taxon>
    </lineage>
</organism>
<dbReference type="Proteomes" id="UP000252139">
    <property type="component" value="Unassembled WGS sequence"/>
</dbReference>
<dbReference type="OrthoDB" id="2285904at2759"/>
<dbReference type="EMBL" id="PJQL01001072">
    <property type="protein sequence ID" value="RCH90755.1"/>
    <property type="molecule type" value="Genomic_DNA"/>
</dbReference>
<dbReference type="AlphaFoldDB" id="A0A367JLI5"/>
<comment type="caution">
    <text evidence="1">The sequence shown here is derived from an EMBL/GenBank/DDBJ whole genome shotgun (WGS) entry which is preliminary data.</text>
</comment>
<sequence length="254" mass="28295">MLKTLWVDFVGVNFDHVVKNLLGNPALADTCMGQNPFAKITASDDAHIQEDYRTCSSSINRIIRKGQTAEAKYIIKQKLDDSMIKTSNYITQFASVVYMMMTELRNCVFDVDNSTGRLKLTRFTGFNIASILPIDFASAVSEDFLYSSIFIQDFNLLLTNTTSHKAVCPVHKHAIRGIIGVPSSGLSASVPGSYIHRSMHTVNESANDMNNGEDVQMQEYLPLLESENQELLDSSSLCNLTNHSLDLNTHSLFQ</sequence>
<dbReference type="STRING" id="86630.A0A367JLI5"/>
<gene>
    <name evidence="1" type="ORF">CU097_003746</name>
</gene>
<accession>A0A367JLI5</accession>
<proteinExistence type="predicted"/>
<protein>
    <submittedName>
        <fullName evidence="1">Uncharacterized protein</fullName>
    </submittedName>
</protein>
<name>A0A367JLI5_RHIAZ</name>
<reference evidence="1 2" key="1">
    <citation type="journal article" date="2018" name="G3 (Bethesda)">
        <title>Phylogenetic and Phylogenomic Definition of Rhizopus Species.</title>
        <authorList>
            <person name="Gryganskyi A.P."/>
            <person name="Golan J."/>
            <person name="Dolatabadi S."/>
            <person name="Mondo S."/>
            <person name="Robb S."/>
            <person name="Idnurm A."/>
            <person name="Muszewska A."/>
            <person name="Steczkiewicz K."/>
            <person name="Masonjones S."/>
            <person name="Liao H.L."/>
            <person name="Gajdeczka M.T."/>
            <person name="Anike F."/>
            <person name="Vuek A."/>
            <person name="Anishchenko I.M."/>
            <person name="Voigt K."/>
            <person name="de Hoog G.S."/>
            <person name="Smith M.E."/>
            <person name="Heitman J."/>
            <person name="Vilgalys R."/>
            <person name="Stajich J.E."/>
        </authorList>
    </citation>
    <scope>NUCLEOTIDE SEQUENCE [LARGE SCALE GENOMIC DNA]</scope>
    <source>
        <strain evidence="1 2">CBS 357.93</strain>
    </source>
</reference>